<dbReference type="AlphaFoldDB" id="A0A1H4F8K4"/>
<dbReference type="Gene3D" id="3.40.1230.10">
    <property type="entry name" value="MTH938-like"/>
    <property type="match status" value="1"/>
</dbReference>
<proteinExistence type="predicted"/>
<dbReference type="InterPro" id="IPR007523">
    <property type="entry name" value="NDUFAF3/AAMDC"/>
</dbReference>
<dbReference type="PANTHER" id="PTHR21192:SF2">
    <property type="entry name" value="NADH DEHYDROGENASE [UBIQUINONE] 1 ALPHA SUBCOMPLEX ASSEMBLY FACTOR 3"/>
    <property type="match status" value="1"/>
</dbReference>
<keyword evidence="2" id="KW-1185">Reference proteome</keyword>
<dbReference type="Proteomes" id="UP000199397">
    <property type="component" value="Unassembled WGS sequence"/>
</dbReference>
<dbReference type="Pfam" id="PF04430">
    <property type="entry name" value="DUF498"/>
    <property type="match status" value="1"/>
</dbReference>
<dbReference type="CDD" id="cd05560">
    <property type="entry name" value="Xcc1710_like"/>
    <property type="match status" value="1"/>
</dbReference>
<evidence type="ECO:0000313" key="2">
    <source>
        <dbReference type="Proteomes" id="UP000199397"/>
    </source>
</evidence>
<accession>A0A1H4F8K4</accession>
<reference evidence="1 2" key="1">
    <citation type="submission" date="2016-10" db="EMBL/GenBank/DDBJ databases">
        <authorList>
            <person name="de Groot N.N."/>
        </authorList>
    </citation>
    <scope>NUCLEOTIDE SEQUENCE [LARGE SCALE GENOMIC DNA]</scope>
    <source>
        <strain evidence="1 2">DSM 21228</strain>
    </source>
</reference>
<dbReference type="SUPFAM" id="SSF64076">
    <property type="entry name" value="MTH938-like"/>
    <property type="match status" value="1"/>
</dbReference>
<dbReference type="OrthoDB" id="9800373at2"/>
<dbReference type="InterPro" id="IPR036748">
    <property type="entry name" value="MTH938-like_sf"/>
</dbReference>
<organism evidence="1 2">
    <name type="scientific">Thiothrix caldifontis</name>
    <dbReference type="NCBI Taxonomy" id="525918"/>
    <lineage>
        <taxon>Bacteria</taxon>
        <taxon>Pseudomonadati</taxon>
        <taxon>Pseudomonadota</taxon>
        <taxon>Gammaproteobacteria</taxon>
        <taxon>Thiotrichales</taxon>
        <taxon>Thiotrichaceae</taxon>
        <taxon>Thiothrix</taxon>
    </lineage>
</organism>
<dbReference type="PANTHER" id="PTHR21192">
    <property type="entry name" value="NUCLEAR PROTEIN E3-3"/>
    <property type="match status" value="1"/>
</dbReference>
<protein>
    <submittedName>
        <fullName evidence="1">Uncharacterized conserved protein, contains Mth938-like domain</fullName>
    </submittedName>
</protein>
<sequence>MKFSEELNSAHYRITGYDDAWIAVNQNTLTSSFLVGSQTLITDWQPQSILELQPTHLAPLFAIGAEVILIGTGKNQQFPQPDTWKVLVQHGVGFEVMTTAAACRTYNVLLSEARRVAAAFFLN</sequence>
<evidence type="ECO:0000313" key="1">
    <source>
        <dbReference type="EMBL" id="SEA93666.1"/>
    </source>
</evidence>
<gene>
    <name evidence="1" type="ORF">SAMN05660964_02874</name>
</gene>
<dbReference type="RefSeq" id="WP_093069728.1">
    <property type="nucleotide sequence ID" value="NZ_FNQP01000019.1"/>
</dbReference>
<dbReference type="EMBL" id="FNQP01000019">
    <property type="protein sequence ID" value="SEA93666.1"/>
    <property type="molecule type" value="Genomic_DNA"/>
</dbReference>
<dbReference type="STRING" id="525918.SAMN05660964_02874"/>
<name>A0A1H4F8K4_9GAMM</name>